<evidence type="ECO:0000256" key="2">
    <source>
        <dbReference type="SAM" id="Phobius"/>
    </source>
</evidence>
<evidence type="ECO:0000256" key="1">
    <source>
        <dbReference type="SAM" id="MobiDB-lite"/>
    </source>
</evidence>
<feature type="transmembrane region" description="Helical" evidence="2">
    <location>
        <begin position="59"/>
        <end position="81"/>
    </location>
</feature>
<protein>
    <submittedName>
        <fullName evidence="3">Muscarinic acetylcholine receptor M3</fullName>
    </submittedName>
</protein>
<feature type="compositionally biased region" description="Low complexity" evidence="1">
    <location>
        <begin position="92"/>
        <end position="103"/>
    </location>
</feature>
<keyword evidence="2" id="KW-0472">Membrane</keyword>
<keyword evidence="2" id="KW-1133">Transmembrane helix</keyword>
<dbReference type="AlphaFoldDB" id="A0A5A7Q1D6"/>
<feature type="compositionally biased region" description="Polar residues" evidence="1">
    <location>
        <begin position="104"/>
        <end position="117"/>
    </location>
</feature>
<comment type="caution">
    <text evidence="3">The sequence shown here is derived from an EMBL/GenBank/DDBJ whole genome shotgun (WGS) entry which is preliminary data.</text>
</comment>
<name>A0A5A7Q1D6_STRAF</name>
<dbReference type="EMBL" id="BKCP01005461">
    <property type="protein sequence ID" value="GER38187.1"/>
    <property type="molecule type" value="Genomic_DNA"/>
</dbReference>
<keyword evidence="3" id="KW-0675">Receptor</keyword>
<keyword evidence="4" id="KW-1185">Reference proteome</keyword>
<reference evidence="4" key="1">
    <citation type="journal article" date="2019" name="Curr. Biol.">
        <title>Genome Sequence of Striga asiatica Provides Insight into the Evolution of Plant Parasitism.</title>
        <authorList>
            <person name="Yoshida S."/>
            <person name="Kim S."/>
            <person name="Wafula E.K."/>
            <person name="Tanskanen J."/>
            <person name="Kim Y.M."/>
            <person name="Honaas L."/>
            <person name="Yang Z."/>
            <person name="Spallek T."/>
            <person name="Conn C.E."/>
            <person name="Ichihashi Y."/>
            <person name="Cheong K."/>
            <person name="Cui S."/>
            <person name="Der J.P."/>
            <person name="Gundlach H."/>
            <person name="Jiao Y."/>
            <person name="Hori C."/>
            <person name="Ishida J.K."/>
            <person name="Kasahara H."/>
            <person name="Kiba T."/>
            <person name="Kim M.S."/>
            <person name="Koo N."/>
            <person name="Laohavisit A."/>
            <person name="Lee Y.H."/>
            <person name="Lumba S."/>
            <person name="McCourt P."/>
            <person name="Mortimer J.C."/>
            <person name="Mutuku J.M."/>
            <person name="Nomura T."/>
            <person name="Sasaki-Sekimoto Y."/>
            <person name="Seto Y."/>
            <person name="Wang Y."/>
            <person name="Wakatake T."/>
            <person name="Sakakibara H."/>
            <person name="Demura T."/>
            <person name="Yamaguchi S."/>
            <person name="Yoneyama K."/>
            <person name="Manabe R.I."/>
            <person name="Nelson D.C."/>
            <person name="Schulman A.H."/>
            <person name="Timko M.P."/>
            <person name="dePamphilis C.W."/>
            <person name="Choi D."/>
            <person name="Shirasu K."/>
        </authorList>
    </citation>
    <scope>NUCLEOTIDE SEQUENCE [LARGE SCALE GENOMIC DNA]</scope>
    <source>
        <strain evidence="4">cv. UVA1</strain>
    </source>
</reference>
<proteinExistence type="predicted"/>
<accession>A0A5A7Q1D6</accession>
<feature type="region of interest" description="Disordered" evidence="1">
    <location>
        <begin position="92"/>
        <end position="124"/>
    </location>
</feature>
<dbReference type="Proteomes" id="UP000325081">
    <property type="component" value="Unassembled WGS sequence"/>
</dbReference>
<evidence type="ECO:0000313" key="3">
    <source>
        <dbReference type="EMBL" id="GER38187.1"/>
    </source>
</evidence>
<evidence type="ECO:0000313" key="4">
    <source>
        <dbReference type="Proteomes" id="UP000325081"/>
    </source>
</evidence>
<keyword evidence="2" id="KW-0812">Transmembrane</keyword>
<sequence>MRREQKAMERGGSGVLYYIVNNGPRSIVNSLLVVDRWLPNTIIREIQFRSRVSPYGCNIGVFPWNITMNMLLLFWGTWWGILSRMKEVQSSAAASTSSQGQSTHQPNASSRYRSSVSEPLIQKI</sequence>
<organism evidence="3 4">
    <name type="scientific">Striga asiatica</name>
    <name type="common">Asiatic witchweed</name>
    <name type="synonym">Buchnera asiatica</name>
    <dbReference type="NCBI Taxonomy" id="4170"/>
    <lineage>
        <taxon>Eukaryota</taxon>
        <taxon>Viridiplantae</taxon>
        <taxon>Streptophyta</taxon>
        <taxon>Embryophyta</taxon>
        <taxon>Tracheophyta</taxon>
        <taxon>Spermatophyta</taxon>
        <taxon>Magnoliopsida</taxon>
        <taxon>eudicotyledons</taxon>
        <taxon>Gunneridae</taxon>
        <taxon>Pentapetalae</taxon>
        <taxon>asterids</taxon>
        <taxon>lamiids</taxon>
        <taxon>Lamiales</taxon>
        <taxon>Orobanchaceae</taxon>
        <taxon>Buchnereae</taxon>
        <taxon>Striga</taxon>
    </lineage>
</organism>
<gene>
    <name evidence="3" type="ORF">STAS_14675</name>
</gene>